<gene>
    <name evidence="10" type="primary">TREH</name>
    <name evidence="10" type="synonym">treh</name>
</gene>
<dbReference type="PANTHER" id="PTHR23403">
    <property type="entry name" value="TREHALASE"/>
    <property type="match status" value="1"/>
</dbReference>
<feature type="chain" id="PRO_5034138785" description="Trehalase" evidence="9">
    <location>
        <begin position="18"/>
        <end position="576"/>
    </location>
</feature>
<evidence type="ECO:0000256" key="4">
    <source>
        <dbReference type="ARBA" id="ARBA00019905"/>
    </source>
</evidence>
<feature type="transmembrane region" description="Helical" evidence="8">
    <location>
        <begin position="552"/>
        <end position="575"/>
    </location>
</feature>
<keyword evidence="6 7" id="KW-0326">Glycosidase</keyword>
<dbReference type="SUPFAM" id="SSF48208">
    <property type="entry name" value="Six-hairpin glycosidases"/>
    <property type="match status" value="1"/>
</dbReference>
<keyword evidence="9" id="KW-0732">Signal</keyword>
<dbReference type="InterPro" id="IPR012341">
    <property type="entry name" value="6hp_glycosidase-like_sf"/>
</dbReference>
<evidence type="ECO:0000256" key="7">
    <source>
        <dbReference type="RuleBase" id="RU361180"/>
    </source>
</evidence>
<dbReference type="InterPro" id="IPR008928">
    <property type="entry name" value="6-hairpin_glycosidase_sf"/>
</dbReference>
<organism evidence="10 11">
    <name type="scientific">Erpetoichthys calabaricus</name>
    <name type="common">Rope fish</name>
    <name type="synonym">Calamoichthys calabaricus</name>
    <dbReference type="NCBI Taxonomy" id="27687"/>
    <lineage>
        <taxon>Eukaryota</taxon>
        <taxon>Metazoa</taxon>
        <taxon>Chordata</taxon>
        <taxon>Craniata</taxon>
        <taxon>Vertebrata</taxon>
        <taxon>Euteleostomi</taxon>
        <taxon>Actinopterygii</taxon>
        <taxon>Polypteriformes</taxon>
        <taxon>Polypteridae</taxon>
        <taxon>Erpetoichthys</taxon>
    </lineage>
</organism>
<dbReference type="PANTHER" id="PTHR23403:SF1">
    <property type="entry name" value="TREHALASE"/>
    <property type="match status" value="1"/>
</dbReference>
<dbReference type="InterPro" id="IPR001661">
    <property type="entry name" value="Glyco_hydro_37"/>
</dbReference>
<evidence type="ECO:0000256" key="8">
    <source>
        <dbReference type="SAM" id="Phobius"/>
    </source>
</evidence>
<keyword evidence="8" id="KW-0812">Transmembrane</keyword>
<name>A0A8C4SLI7_ERPCA</name>
<evidence type="ECO:0000256" key="5">
    <source>
        <dbReference type="ARBA" id="ARBA00022801"/>
    </source>
</evidence>
<dbReference type="GO" id="GO:0005993">
    <property type="term" value="P:trehalose catabolic process"/>
    <property type="evidence" value="ECO:0007669"/>
    <property type="project" value="TreeGrafter"/>
</dbReference>
<keyword evidence="5 7" id="KW-0378">Hydrolase</keyword>
<dbReference type="PRINTS" id="PR00744">
    <property type="entry name" value="GLHYDRLASE37"/>
</dbReference>
<evidence type="ECO:0000313" key="10">
    <source>
        <dbReference type="Ensembl" id="ENSECRP00000018927.1"/>
    </source>
</evidence>
<dbReference type="Pfam" id="PF01204">
    <property type="entry name" value="Trehalase"/>
    <property type="match status" value="1"/>
</dbReference>
<comment type="similarity">
    <text evidence="2 7">Belongs to the glycosyl hydrolase 37 family.</text>
</comment>
<dbReference type="PROSITE" id="PS00928">
    <property type="entry name" value="TREHALASE_2"/>
    <property type="match status" value="1"/>
</dbReference>
<dbReference type="PROSITE" id="PS00927">
    <property type="entry name" value="TREHALASE_1"/>
    <property type="match status" value="1"/>
</dbReference>
<dbReference type="AlphaFoldDB" id="A0A8C4SLI7"/>
<dbReference type="Gene3D" id="1.50.10.10">
    <property type="match status" value="1"/>
</dbReference>
<reference evidence="10" key="3">
    <citation type="submission" date="2025-09" db="UniProtKB">
        <authorList>
            <consortium name="Ensembl"/>
        </authorList>
    </citation>
    <scope>IDENTIFICATION</scope>
</reference>
<reference evidence="10" key="2">
    <citation type="submission" date="2025-08" db="UniProtKB">
        <authorList>
            <consortium name="Ensembl"/>
        </authorList>
    </citation>
    <scope>IDENTIFICATION</scope>
</reference>
<evidence type="ECO:0000313" key="11">
    <source>
        <dbReference type="Proteomes" id="UP000694620"/>
    </source>
</evidence>
<comment type="catalytic activity">
    <reaction evidence="1 7">
        <text>alpha,alpha-trehalose + H2O = alpha-D-glucose + beta-D-glucose</text>
        <dbReference type="Rhea" id="RHEA:32675"/>
        <dbReference type="ChEBI" id="CHEBI:15377"/>
        <dbReference type="ChEBI" id="CHEBI:15903"/>
        <dbReference type="ChEBI" id="CHEBI:16551"/>
        <dbReference type="ChEBI" id="CHEBI:17925"/>
        <dbReference type="EC" id="3.2.1.28"/>
    </reaction>
</comment>
<keyword evidence="8" id="KW-1133">Transmembrane helix</keyword>
<sequence length="576" mass="65716">RYVLATVLCVLAELGSGHSWIAPGFQVYCTGELLKQVQMAKLFTDDKYFVDMKLCVSPEEVVSAFQNWTRLVPDAALSYNQLQEFVNLYFDAPGQEFEPWMPDDWQAEPPFLKKIVDPAFRLWASELHALWKSLGRKVRLDVKMHPELYSQIYTPHPLIVPGGRFRELYYWDSYWIIKGLLLSGMQKTTMGMIENFLYLVERYGFVPNGGRVYYERRTQPPFLTLMVDSYYQATLDIDFLRKALPVLEKEYTFWMTNRSVEVMDTTGTSHALNHYKVEAGGPRPESYSDDMELAMGMQEGAQQILWAELKSGAESGWDFSSRWFIDSAGHNFPKGTLKDTKTSFVVPVDLNALLCRCERTLATFNEILSKRSALVSLQRRMQAVEAIFWDGSQGSWFDFNQQSMTTNKAFYPSNLAPLWAKCYSKASFEEQALRYLQVILKYGNGVPTSMVQTGQQWDFPNAWPPLQQMLIEGGYVPAIAGFLFCQQIAGELAQKWVKANWMAYKEYKAMFEKYDMTGNGKPGGGGEYEVQLGFGWTNGVALQLLEQFGDRLVSAASPMATCVGAWLILFVLLSVF</sequence>
<accession>A0A8C4SLI7</accession>
<dbReference type="InterPro" id="IPR018232">
    <property type="entry name" value="Glyco_hydro_37_CS"/>
</dbReference>
<evidence type="ECO:0000256" key="6">
    <source>
        <dbReference type="ARBA" id="ARBA00023295"/>
    </source>
</evidence>
<keyword evidence="8" id="KW-0472">Membrane</keyword>
<proteinExistence type="inferred from homology"/>
<evidence type="ECO:0000256" key="3">
    <source>
        <dbReference type="ARBA" id="ARBA00012757"/>
    </source>
</evidence>
<evidence type="ECO:0000256" key="1">
    <source>
        <dbReference type="ARBA" id="ARBA00001576"/>
    </source>
</evidence>
<dbReference type="Proteomes" id="UP000694620">
    <property type="component" value="Chromosome 9"/>
</dbReference>
<protein>
    <recommendedName>
        <fullName evidence="4 7">Trehalase</fullName>
        <ecNumber evidence="3 7">3.2.1.28</ecNumber>
    </recommendedName>
    <alternativeName>
        <fullName evidence="7">Alpha-trehalose glucohydrolase</fullName>
    </alternativeName>
</protein>
<keyword evidence="11" id="KW-1185">Reference proteome</keyword>
<evidence type="ECO:0000256" key="9">
    <source>
        <dbReference type="SAM" id="SignalP"/>
    </source>
</evidence>
<dbReference type="EC" id="3.2.1.28" evidence="3 7"/>
<dbReference type="Ensembl" id="ENSECRT00000019318.1">
    <property type="protein sequence ID" value="ENSECRP00000018927.1"/>
    <property type="gene ID" value="ENSECRG00000012632.1"/>
</dbReference>
<dbReference type="GO" id="GO:0004555">
    <property type="term" value="F:alpha,alpha-trehalase activity"/>
    <property type="evidence" value="ECO:0007669"/>
    <property type="project" value="UniProtKB-EC"/>
</dbReference>
<dbReference type="GeneTree" id="ENSGT00390000006949"/>
<evidence type="ECO:0000256" key="2">
    <source>
        <dbReference type="ARBA" id="ARBA00005615"/>
    </source>
</evidence>
<feature type="signal peptide" evidence="9">
    <location>
        <begin position="1"/>
        <end position="17"/>
    </location>
</feature>
<reference evidence="10" key="1">
    <citation type="submission" date="2021-06" db="EMBL/GenBank/DDBJ databases">
        <authorList>
            <consortium name="Wellcome Sanger Institute Data Sharing"/>
        </authorList>
    </citation>
    <scope>NUCLEOTIDE SEQUENCE [LARGE SCALE GENOMIC DNA]</scope>
</reference>